<dbReference type="Proteomes" id="UP000600918">
    <property type="component" value="Unassembled WGS sequence"/>
</dbReference>
<sequence length="106" mass="12026">MHHRGNNDDIKELFRNVRKSFISFNDRKYKSENAKYRVEPCPFIRAYRLLLTLLVPPPTKKTKITTTESGGSSEGFEANDFLLDVGKEREELGEGLGAKNSGYGDN</sequence>
<proteinExistence type="predicted"/>
<keyword evidence="2" id="KW-1185">Reference proteome</keyword>
<name>A0A834MYY9_VESPE</name>
<accession>A0A834MYY9</accession>
<dbReference type="AlphaFoldDB" id="A0A834MYY9"/>
<gene>
    <name evidence="1" type="ORF">H0235_017687</name>
</gene>
<evidence type="ECO:0000313" key="1">
    <source>
        <dbReference type="EMBL" id="KAF7390525.1"/>
    </source>
</evidence>
<comment type="caution">
    <text evidence="1">The sequence shown here is derived from an EMBL/GenBank/DDBJ whole genome shotgun (WGS) entry which is preliminary data.</text>
</comment>
<protein>
    <submittedName>
        <fullName evidence="1">Uncharacterized protein</fullName>
    </submittedName>
</protein>
<dbReference type="EMBL" id="JACSDY010000023">
    <property type="protein sequence ID" value="KAF7390525.1"/>
    <property type="molecule type" value="Genomic_DNA"/>
</dbReference>
<evidence type="ECO:0000313" key="2">
    <source>
        <dbReference type="Proteomes" id="UP000600918"/>
    </source>
</evidence>
<organism evidence="1 2">
    <name type="scientific">Vespula pensylvanica</name>
    <name type="common">Western yellow jacket</name>
    <name type="synonym">Wasp</name>
    <dbReference type="NCBI Taxonomy" id="30213"/>
    <lineage>
        <taxon>Eukaryota</taxon>
        <taxon>Metazoa</taxon>
        <taxon>Ecdysozoa</taxon>
        <taxon>Arthropoda</taxon>
        <taxon>Hexapoda</taxon>
        <taxon>Insecta</taxon>
        <taxon>Pterygota</taxon>
        <taxon>Neoptera</taxon>
        <taxon>Endopterygota</taxon>
        <taxon>Hymenoptera</taxon>
        <taxon>Apocrita</taxon>
        <taxon>Aculeata</taxon>
        <taxon>Vespoidea</taxon>
        <taxon>Vespidae</taxon>
        <taxon>Vespinae</taxon>
        <taxon>Vespula</taxon>
    </lineage>
</organism>
<reference evidence="1" key="1">
    <citation type="journal article" date="2020" name="G3 (Bethesda)">
        <title>High-Quality Assemblies for Three Invasive Social Wasps from the &lt;i&gt;Vespula&lt;/i&gt; Genus.</title>
        <authorList>
            <person name="Harrop T.W.R."/>
            <person name="Guhlin J."/>
            <person name="McLaughlin G.M."/>
            <person name="Permina E."/>
            <person name="Stockwell P."/>
            <person name="Gilligan J."/>
            <person name="Le Lec M.F."/>
            <person name="Gruber M.A.M."/>
            <person name="Quinn O."/>
            <person name="Lovegrove M."/>
            <person name="Duncan E.J."/>
            <person name="Remnant E.J."/>
            <person name="Van Eeckhoven J."/>
            <person name="Graham B."/>
            <person name="Knapp R.A."/>
            <person name="Langford K.W."/>
            <person name="Kronenberg Z."/>
            <person name="Press M.O."/>
            <person name="Eacker S.M."/>
            <person name="Wilson-Rankin E.E."/>
            <person name="Purcell J."/>
            <person name="Lester P.J."/>
            <person name="Dearden P.K."/>
        </authorList>
    </citation>
    <scope>NUCLEOTIDE SEQUENCE</scope>
    <source>
        <strain evidence="1">Volc-1</strain>
    </source>
</reference>